<dbReference type="STRING" id="1122240.GCA_000620105_02135"/>
<gene>
    <name evidence="3" type="ORF">DAI18_07945</name>
</gene>
<keyword evidence="2" id="KW-0732">Signal</keyword>
<dbReference type="AlphaFoldDB" id="A0A2S0P9G1"/>
<organism evidence="3 4">
    <name type="scientific">Microvirgula aerodenitrificans</name>
    <dbReference type="NCBI Taxonomy" id="57480"/>
    <lineage>
        <taxon>Bacteria</taxon>
        <taxon>Pseudomonadati</taxon>
        <taxon>Pseudomonadota</taxon>
        <taxon>Betaproteobacteria</taxon>
        <taxon>Neisseriales</taxon>
        <taxon>Aquaspirillaceae</taxon>
        <taxon>Microvirgula</taxon>
    </lineage>
</organism>
<evidence type="ECO:0000256" key="2">
    <source>
        <dbReference type="SAM" id="SignalP"/>
    </source>
</evidence>
<sequence>MNKLCVLLLAACCSAGAVALAAASAPDPFVQVADVKVEKKTLKKPGSRKPVPSSSAIPYMSKRPDIKADHSAQNRVAGPVAHSSPKILH</sequence>
<name>A0A2S0P9G1_9NEIS</name>
<proteinExistence type="predicted"/>
<keyword evidence="4" id="KW-1185">Reference proteome</keyword>
<dbReference type="EMBL" id="CP028519">
    <property type="protein sequence ID" value="AVY93981.1"/>
    <property type="molecule type" value="Genomic_DNA"/>
</dbReference>
<feature type="region of interest" description="Disordered" evidence="1">
    <location>
        <begin position="41"/>
        <end position="89"/>
    </location>
</feature>
<feature type="chain" id="PRO_5015502679" evidence="2">
    <location>
        <begin position="22"/>
        <end position="89"/>
    </location>
</feature>
<dbReference type="RefSeq" id="WP_028499204.1">
    <property type="nucleotide sequence ID" value="NZ_CP028519.1"/>
</dbReference>
<dbReference type="Proteomes" id="UP000244173">
    <property type="component" value="Chromosome"/>
</dbReference>
<protein>
    <submittedName>
        <fullName evidence="3">Uncharacterized protein</fullName>
    </submittedName>
</protein>
<reference evidence="3 4" key="1">
    <citation type="submission" date="2018-04" db="EMBL/GenBank/DDBJ databases">
        <title>Denitrifier Microvirgula.</title>
        <authorList>
            <person name="Anderson E."/>
            <person name="Jang J."/>
            <person name="Ishii S."/>
        </authorList>
    </citation>
    <scope>NUCLEOTIDE SEQUENCE [LARGE SCALE GENOMIC DNA]</scope>
    <source>
        <strain evidence="3 4">BE2.4</strain>
    </source>
</reference>
<evidence type="ECO:0000256" key="1">
    <source>
        <dbReference type="SAM" id="MobiDB-lite"/>
    </source>
</evidence>
<accession>A0A2S0P9G1</accession>
<evidence type="ECO:0000313" key="3">
    <source>
        <dbReference type="EMBL" id="AVY93981.1"/>
    </source>
</evidence>
<feature type="signal peptide" evidence="2">
    <location>
        <begin position="1"/>
        <end position="21"/>
    </location>
</feature>
<feature type="compositionally biased region" description="Basic and acidic residues" evidence="1">
    <location>
        <begin position="62"/>
        <end position="72"/>
    </location>
</feature>
<evidence type="ECO:0000313" key="4">
    <source>
        <dbReference type="Proteomes" id="UP000244173"/>
    </source>
</evidence>
<dbReference type="KEGG" id="maer:DAI18_07945"/>